<dbReference type="EMBL" id="CM042880">
    <property type="protein sequence ID" value="KAI4388938.1"/>
    <property type="molecule type" value="Genomic_DNA"/>
</dbReference>
<keyword evidence="2" id="KW-1185">Reference proteome</keyword>
<comment type="caution">
    <text evidence="1">The sequence shown here is derived from an EMBL/GenBank/DDBJ whole genome shotgun (WGS) entry which is preliminary data.</text>
</comment>
<evidence type="ECO:0000313" key="1">
    <source>
        <dbReference type="EMBL" id="KAI4388938.1"/>
    </source>
</evidence>
<dbReference type="Proteomes" id="UP001057402">
    <property type="component" value="Chromosome 1"/>
</dbReference>
<accession>A0ACB9SHG3</accession>
<proteinExistence type="predicted"/>
<name>A0ACB9SHG3_9MYRT</name>
<sequence>MIKRRFYKLEHGDKDANSGSSSSSDSDPDIEQHASEQSDDDRYDGGVDGEEKVGSSSSSGYESEDGSFNDVGVHSSGLTLNEDDGETVSPGVDNFVAGGDNDEKREPVFGNEDNSISPDALTYVLSCKSVFKCKICPPIVCLSKETLKAHLQSKRHARSEKLLNEGRLKAVLNSDGEIENQETAAEAHARIMASAPEPNVQKRKSRGRQRQRMRAKKKLKASDLAEAGNSVPSKGPTMKRCQR</sequence>
<protein>
    <submittedName>
        <fullName evidence="1">Uncharacterized protein</fullName>
    </submittedName>
</protein>
<organism evidence="1 2">
    <name type="scientific">Melastoma candidum</name>
    <dbReference type="NCBI Taxonomy" id="119954"/>
    <lineage>
        <taxon>Eukaryota</taxon>
        <taxon>Viridiplantae</taxon>
        <taxon>Streptophyta</taxon>
        <taxon>Embryophyta</taxon>
        <taxon>Tracheophyta</taxon>
        <taxon>Spermatophyta</taxon>
        <taxon>Magnoliopsida</taxon>
        <taxon>eudicotyledons</taxon>
        <taxon>Gunneridae</taxon>
        <taxon>Pentapetalae</taxon>
        <taxon>rosids</taxon>
        <taxon>malvids</taxon>
        <taxon>Myrtales</taxon>
        <taxon>Melastomataceae</taxon>
        <taxon>Melastomatoideae</taxon>
        <taxon>Melastomateae</taxon>
        <taxon>Melastoma</taxon>
    </lineage>
</organism>
<gene>
    <name evidence="1" type="ORF">MLD38_001224</name>
</gene>
<evidence type="ECO:0000313" key="2">
    <source>
        <dbReference type="Proteomes" id="UP001057402"/>
    </source>
</evidence>
<reference evidence="2" key="1">
    <citation type="journal article" date="2023" name="Front. Plant Sci.">
        <title>Chromosomal-level genome assembly of Melastoma candidum provides insights into trichome evolution.</title>
        <authorList>
            <person name="Zhong Y."/>
            <person name="Wu W."/>
            <person name="Sun C."/>
            <person name="Zou P."/>
            <person name="Liu Y."/>
            <person name="Dai S."/>
            <person name="Zhou R."/>
        </authorList>
    </citation>
    <scope>NUCLEOTIDE SEQUENCE [LARGE SCALE GENOMIC DNA]</scope>
</reference>